<dbReference type="Proteomes" id="UP000809290">
    <property type="component" value="Unassembled WGS sequence"/>
</dbReference>
<accession>A0ABS2SI36</accession>
<evidence type="ECO:0000313" key="2">
    <source>
        <dbReference type="Proteomes" id="UP000809290"/>
    </source>
</evidence>
<evidence type="ECO:0000313" key="1">
    <source>
        <dbReference type="EMBL" id="MBM7815919.1"/>
    </source>
</evidence>
<sequence length="54" mass="5827">MFASRDIPVIVPHATNIAKLIANVAPKTVFVMIFRGIGFLTSGCKLVRWSGANP</sequence>
<name>A0ABS2SI36_9MICO</name>
<comment type="caution">
    <text evidence="1">The sequence shown here is derived from an EMBL/GenBank/DDBJ whole genome shotgun (WGS) entry which is preliminary data.</text>
</comment>
<reference evidence="1 2" key="1">
    <citation type="submission" date="2021-01" db="EMBL/GenBank/DDBJ databases">
        <title>Sequencing the genomes of 1000 actinobacteria strains.</title>
        <authorList>
            <person name="Klenk H.-P."/>
        </authorList>
    </citation>
    <scope>NUCLEOTIDE SEQUENCE [LARGE SCALE GENOMIC DNA]</scope>
    <source>
        <strain evidence="1 2">DSM 13657</strain>
    </source>
</reference>
<proteinExistence type="predicted"/>
<keyword evidence="2" id="KW-1185">Reference proteome</keyword>
<organism evidence="1 2">
    <name type="scientific">Brevibacterium paucivorans</name>
    <dbReference type="NCBI Taxonomy" id="170994"/>
    <lineage>
        <taxon>Bacteria</taxon>
        <taxon>Bacillati</taxon>
        <taxon>Actinomycetota</taxon>
        <taxon>Actinomycetes</taxon>
        <taxon>Micrococcales</taxon>
        <taxon>Brevibacteriaceae</taxon>
        <taxon>Brevibacterium</taxon>
    </lineage>
</organism>
<protein>
    <submittedName>
        <fullName evidence="1">Membrane protein</fullName>
    </submittedName>
</protein>
<dbReference type="EMBL" id="JAFBCP010000001">
    <property type="protein sequence ID" value="MBM7815919.1"/>
    <property type="molecule type" value="Genomic_DNA"/>
</dbReference>
<gene>
    <name evidence="1" type="ORF">JOE56_000613</name>
</gene>